<reference evidence="5 6" key="1">
    <citation type="submission" date="2019-03" db="EMBL/GenBank/DDBJ databases">
        <title>Genomic Encyclopedia of Type Strains, Phase IV (KMG-IV): sequencing the most valuable type-strain genomes for metagenomic binning, comparative biology and taxonomic classification.</title>
        <authorList>
            <person name="Goeker M."/>
        </authorList>
    </citation>
    <scope>NUCLEOTIDE SEQUENCE [LARGE SCALE GENOMIC DNA]</scope>
    <source>
        <strain evidence="5 6">DSM 102940</strain>
    </source>
</reference>
<dbReference type="RefSeq" id="WP_132248252.1">
    <property type="nucleotide sequence ID" value="NZ_SLWV01000046.1"/>
</dbReference>
<dbReference type="OrthoDB" id="9772607at2"/>
<keyword evidence="3" id="KW-0804">Transcription</keyword>
<dbReference type="PROSITE" id="PS00041">
    <property type="entry name" value="HTH_ARAC_FAMILY_1"/>
    <property type="match status" value="1"/>
</dbReference>
<dbReference type="EMBL" id="SLWV01000046">
    <property type="protein sequence ID" value="TCO68271.1"/>
    <property type="molecule type" value="Genomic_DNA"/>
</dbReference>
<evidence type="ECO:0000313" key="6">
    <source>
        <dbReference type="Proteomes" id="UP000294919"/>
    </source>
</evidence>
<dbReference type="GO" id="GO:0003700">
    <property type="term" value="F:DNA-binding transcription factor activity"/>
    <property type="evidence" value="ECO:0007669"/>
    <property type="project" value="InterPro"/>
</dbReference>
<keyword evidence="6" id="KW-1185">Reference proteome</keyword>
<keyword evidence="1" id="KW-0805">Transcription regulation</keyword>
<evidence type="ECO:0000256" key="2">
    <source>
        <dbReference type="ARBA" id="ARBA00023125"/>
    </source>
</evidence>
<dbReference type="Proteomes" id="UP000294919">
    <property type="component" value="Unassembled WGS sequence"/>
</dbReference>
<dbReference type="PANTHER" id="PTHR47893">
    <property type="entry name" value="REGULATORY PROTEIN PCHR"/>
    <property type="match status" value="1"/>
</dbReference>
<dbReference type="PANTHER" id="PTHR47893:SF1">
    <property type="entry name" value="REGULATORY PROTEIN PCHR"/>
    <property type="match status" value="1"/>
</dbReference>
<dbReference type="AlphaFoldDB" id="A0A4R2K4Y6"/>
<comment type="caution">
    <text evidence="5">The sequence shown here is derived from an EMBL/GenBank/DDBJ whole genome shotgun (WGS) entry which is preliminary data.</text>
</comment>
<feature type="domain" description="HTH araC/xylS-type" evidence="4">
    <location>
        <begin position="224"/>
        <end position="322"/>
    </location>
</feature>
<dbReference type="InterPro" id="IPR053142">
    <property type="entry name" value="PchR_regulatory_protein"/>
</dbReference>
<dbReference type="SMART" id="SM00342">
    <property type="entry name" value="HTH_ARAC"/>
    <property type="match status" value="1"/>
</dbReference>
<evidence type="ECO:0000313" key="5">
    <source>
        <dbReference type="EMBL" id="TCO68271.1"/>
    </source>
</evidence>
<organism evidence="5 6">
    <name type="scientific">Marinisporobacter balticus</name>
    <dbReference type="NCBI Taxonomy" id="2018667"/>
    <lineage>
        <taxon>Bacteria</taxon>
        <taxon>Bacillati</taxon>
        <taxon>Bacillota</taxon>
        <taxon>Clostridia</taxon>
        <taxon>Peptostreptococcales</taxon>
        <taxon>Thermotaleaceae</taxon>
        <taxon>Marinisporobacter</taxon>
    </lineage>
</organism>
<keyword evidence="2 5" id="KW-0238">DNA-binding</keyword>
<protein>
    <submittedName>
        <fullName evidence="5">AraC-like DNA-binding protein</fullName>
    </submittedName>
</protein>
<dbReference type="GO" id="GO:0043565">
    <property type="term" value="F:sequence-specific DNA binding"/>
    <property type="evidence" value="ECO:0007669"/>
    <property type="project" value="InterPro"/>
</dbReference>
<dbReference type="InterPro" id="IPR009057">
    <property type="entry name" value="Homeodomain-like_sf"/>
</dbReference>
<sequence length="329" mass="38623">MNKQLFLADTQNQLSFDDMIEKIENIDNRIIYHYNKNYMYGKTIQYEMFKGIWIVYHDLALKRSDLFPLEVNGFIQINYCISGRCELHYKNNKVFYVGAGDFVVGLLKNKQYKHSFPLGNYNGISIITTEEKLDNFLKTIFPETKITSKKLLLKIEECDEYIVLSNNLEIKNIMEEIILSNHDFWKEKAVIKFAELILLLISNDIEFYQLTGKYYDKQLINKVKQIKQEVTANIEVYTKIEEIAQKYHISSKTFADCFKAVYRKTYYAFIKEFRVKKASELLRSENLTIGEVAIRVGYLNASKFSKAFLDIMGVTPICFRKNNSLTVLD</sequence>
<gene>
    <name evidence="5" type="ORF">EV214_1468</name>
</gene>
<evidence type="ECO:0000256" key="3">
    <source>
        <dbReference type="ARBA" id="ARBA00023163"/>
    </source>
</evidence>
<proteinExistence type="predicted"/>
<dbReference type="Gene3D" id="1.10.10.60">
    <property type="entry name" value="Homeodomain-like"/>
    <property type="match status" value="1"/>
</dbReference>
<dbReference type="PROSITE" id="PS01124">
    <property type="entry name" value="HTH_ARAC_FAMILY_2"/>
    <property type="match status" value="1"/>
</dbReference>
<dbReference type="SUPFAM" id="SSF46689">
    <property type="entry name" value="Homeodomain-like"/>
    <property type="match status" value="1"/>
</dbReference>
<dbReference type="Pfam" id="PF12833">
    <property type="entry name" value="HTH_18"/>
    <property type="match status" value="1"/>
</dbReference>
<accession>A0A4R2K4Y6</accession>
<dbReference type="InterPro" id="IPR018062">
    <property type="entry name" value="HTH_AraC-typ_CS"/>
</dbReference>
<evidence type="ECO:0000259" key="4">
    <source>
        <dbReference type="PROSITE" id="PS01124"/>
    </source>
</evidence>
<evidence type="ECO:0000256" key="1">
    <source>
        <dbReference type="ARBA" id="ARBA00023015"/>
    </source>
</evidence>
<name>A0A4R2K4Y6_9FIRM</name>
<dbReference type="InterPro" id="IPR018060">
    <property type="entry name" value="HTH_AraC"/>
</dbReference>